<dbReference type="GO" id="GO:0000976">
    <property type="term" value="F:transcription cis-regulatory region binding"/>
    <property type="evidence" value="ECO:0007669"/>
    <property type="project" value="TreeGrafter"/>
</dbReference>
<keyword evidence="3 5" id="KW-0238">DNA-binding</keyword>
<proteinExistence type="predicted"/>
<keyword evidence="2" id="KW-0805">Transcription regulation</keyword>
<evidence type="ECO:0000256" key="3">
    <source>
        <dbReference type="ARBA" id="ARBA00023125"/>
    </source>
</evidence>
<feature type="DNA-binding region" description="H-T-H motif" evidence="5">
    <location>
        <begin position="21"/>
        <end position="40"/>
    </location>
</feature>
<keyword evidence="4" id="KW-0804">Transcription</keyword>
<accession>A0A7G5C1I2</accession>
<dbReference type="PANTHER" id="PTHR30055">
    <property type="entry name" value="HTH-TYPE TRANSCRIPTIONAL REGULATOR RUTR"/>
    <property type="match status" value="1"/>
</dbReference>
<protein>
    <submittedName>
        <fullName evidence="7">TetR/AcrR family transcriptional regulator</fullName>
    </submittedName>
</protein>
<dbReference type="AlphaFoldDB" id="A0A7G5C1I2"/>
<organism evidence="7 8">
    <name type="scientific">Cohnella cholangitidis</name>
    <dbReference type="NCBI Taxonomy" id="2598458"/>
    <lineage>
        <taxon>Bacteria</taxon>
        <taxon>Bacillati</taxon>
        <taxon>Bacillota</taxon>
        <taxon>Bacilli</taxon>
        <taxon>Bacillales</taxon>
        <taxon>Paenibacillaceae</taxon>
        <taxon>Cohnella</taxon>
    </lineage>
</organism>
<keyword evidence="1" id="KW-0678">Repressor</keyword>
<dbReference type="InterPro" id="IPR036271">
    <property type="entry name" value="Tet_transcr_reg_TetR-rel_C_sf"/>
</dbReference>
<evidence type="ECO:0000313" key="8">
    <source>
        <dbReference type="Proteomes" id="UP000515679"/>
    </source>
</evidence>
<dbReference type="Pfam" id="PF00440">
    <property type="entry name" value="TetR_N"/>
    <property type="match status" value="1"/>
</dbReference>
<dbReference type="InterPro" id="IPR001647">
    <property type="entry name" value="HTH_TetR"/>
</dbReference>
<dbReference type="Proteomes" id="UP000515679">
    <property type="component" value="Chromosome"/>
</dbReference>
<dbReference type="Gene3D" id="1.10.10.60">
    <property type="entry name" value="Homeodomain-like"/>
    <property type="match status" value="1"/>
</dbReference>
<dbReference type="PROSITE" id="PS50977">
    <property type="entry name" value="HTH_TETR_2"/>
    <property type="match status" value="1"/>
</dbReference>
<evidence type="ECO:0000313" key="7">
    <source>
        <dbReference type="EMBL" id="QMV43066.1"/>
    </source>
</evidence>
<gene>
    <name evidence="7" type="ORF">FPL14_19155</name>
</gene>
<name>A0A7G5C1I2_9BACL</name>
<keyword evidence="8" id="KW-1185">Reference proteome</keyword>
<dbReference type="InterPro" id="IPR050109">
    <property type="entry name" value="HTH-type_TetR-like_transc_reg"/>
</dbReference>
<dbReference type="SUPFAM" id="SSF46689">
    <property type="entry name" value="Homeodomain-like"/>
    <property type="match status" value="1"/>
</dbReference>
<sequence>MKNRIVQAATKEIAQRGLKFSIRDLANRLGISTKTLYQHFASKELIVACIVEQAVSQMKERERLLMTAELPLTEKLYDALVIVPQGFAFSDVRVLKELQNTYPEQWAVMDDYLNEGWDNIRLMLQAGMDNGDLRAFDIETFIRVYVGAVYQLMDRGAAEARMLSLEEALARVVDLLLRGILAPTTSKEVHP</sequence>
<dbReference type="GO" id="GO:0003700">
    <property type="term" value="F:DNA-binding transcription factor activity"/>
    <property type="evidence" value="ECO:0007669"/>
    <property type="project" value="TreeGrafter"/>
</dbReference>
<dbReference type="PRINTS" id="PR00455">
    <property type="entry name" value="HTHTETR"/>
</dbReference>
<reference evidence="7 8" key="1">
    <citation type="submission" date="2019-07" db="EMBL/GenBank/DDBJ databases">
        <authorList>
            <person name="Kim J.K."/>
            <person name="Cheong H.-M."/>
            <person name="Choi Y."/>
            <person name="Hwang K.J."/>
            <person name="Lee S."/>
            <person name="Choi C."/>
        </authorList>
    </citation>
    <scope>NUCLEOTIDE SEQUENCE [LARGE SCALE GENOMIC DNA]</scope>
    <source>
        <strain evidence="7 8">KS 22</strain>
    </source>
</reference>
<feature type="domain" description="HTH tetR-type" evidence="6">
    <location>
        <begin position="1"/>
        <end position="58"/>
    </location>
</feature>
<dbReference type="RefSeq" id="WP_182299298.1">
    <property type="nucleotide sequence ID" value="NZ_CP041969.1"/>
</dbReference>
<dbReference type="SUPFAM" id="SSF48498">
    <property type="entry name" value="Tetracyclin repressor-like, C-terminal domain"/>
    <property type="match status" value="1"/>
</dbReference>
<evidence type="ECO:0000256" key="1">
    <source>
        <dbReference type="ARBA" id="ARBA00022491"/>
    </source>
</evidence>
<evidence type="ECO:0000256" key="4">
    <source>
        <dbReference type="ARBA" id="ARBA00023163"/>
    </source>
</evidence>
<dbReference type="PANTHER" id="PTHR30055:SF175">
    <property type="entry name" value="HTH-TYPE TRANSCRIPTIONAL REPRESSOR KSTR2"/>
    <property type="match status" value="1"/>
</dbReference>
<dbReference type="InterPro" id="IPR009057">
    <property type="entry name" value="Homeodomain-like_sf"/>
</dbReference>
<dbReference type="Gene3D" id="1.10.357.10">
    <property type="entry name" value="Tetracycline Repressor, domain 2"/>
    <property type="match status" value="1"/>
</dbReference>
<evidence type="ECO:0000256" key="2">
    <source>
        <dbReference type="ARBA" id="ARBA00023015"/>
    </source>
</evidence>
<evidence type="ECO:0000256" key="5">
    <source>
        <dbReference type="PROSITE-ProRule" id="PRU00335"/>
    </source>
</evidence>
<dbReference type="KEGG" id="cchl:FPL14_19155"/>
<evidence type="ECO:0000259" key="6">
    <source>
        <dbReference type="PROSITE" id="PS50977"/>
    </source>
</evidence>
<dbReference type="EMBL" id="CP041969">
    <property type="protein sequence ID" value="QMV43066.1"/>
    <property type="molecule type" value="Genomic_DNA"/>
</dbReference>